<dbReference type="EMBL" id="JBJKFK010005050">
    <property type="protein sequence ID" value="KAL3308552.1"/>
    <property type="molecule type" value="Genomic_DNA"/>
</dbReference>
<evidence type="ECO:0000313" key="2">
    <source>
        <dbReference type="Proteomes" id="UP001626550"/>
    </source>
</evidence>
<reference evidence="1 2" key="1">
    <citation type="submission" date="2024-11" db="EMBL/GenBank/DDBJ databases">
        <title>Adaptive evolution of stress response genes in parasites aligns with host niche diversity.</title>
        <authorList>
            <person name="Hahn C."/>
            <person name="Resl P."/>
        </authorList>
    </citation>
    <scope>NUCLEOTIDE SEQUENCE [LARGE SCALE GENOMIC DNA]</scope>
    <source>
        <strain evidence="1">EGGRZ-B1_66</strain>
        <tissue evidence="1">Body</tissue>
    </source>
</reference>
<gene>
    <name evidence="1" type="ORF">Ciccas_012914</name>
</gene>
<comment type="caution">
    <text evidence="1">The sequence shown here is derived from an EMBL/GenBank/DDBJ whole genome shotgun (WGS) entry which is preliminary data.</text>
</comment>
<dbReference type="Proteomes" id="UP001626550">
    <property type="component" value="Unassembled WGS sequence"/>
</dbReference>
<feature type="non-terminal residue" evidence="1">
    <location>
        <position position="1"/>
    </location>
</feature>
<organism evidence="1 2">
    <name type="scientific">Cichlidogyrus casuarinus</name>
    <dbReference type="NCBI Taxonomy" id="1844966"/>
    <lineage>
        <taxon>Eukaryota</taxon>
        <taxon>Metazoa</taxon>
        <taxon>Spiralia</taxon>
        <taxon>Lophotrochozoa</taxon>
        <taxon>Platyhelminthes</taxon>
        <taxon>Monogenea</taxon>
        <taxon>Monopisthocotylea</taxon>
        <taxon>Dactylogyridea</taxon>
        <taxon>Ancyrocephalidae</taxon>
        <taxon>Cichlidogyrus</taxon>
    </lineage>
</organism>
<name>A0ABD2PM08_9PLAT</name>
<keyword evidence="2" id="KW-1185">Reference proteome</keyword>
<evidence type="ECO:0000313" key="1">
    <source>
        <dbReference type="EMBL" id="KAL3308552.1"/>
    </source>
</evidence>
<proteinExistence type="predicted"/>
<sequence>VLVNLLQGLQTGQRTDQSGKLHLEEGELKALLSLYRPLPAGIIEALPVPEMSSQTALILANVKALSSVKESLTPEQVTMLDRMTDSLLDGHVRNSTKSVCSSRPSSVFGSTLNLMASLTRGDWSETELDLLLQLLEFPETADSEEAEDVTLTTLYLQQKHLAAEVNPHLRLLLSDYAIWSILQGAKKSRHIAALHCKYMLSKLLQVQLEYGARHLHEPIDLDELQHLKRIHFMLKLCIMSRAKFPLPDDFLDSLGNVSLATHDCATEQMELQLDTRLWLLLLDTLRTGHGDLVTLTQVLQLMQQADPDIATPLQELANRLLVLPQPEEEEARHNLDLVYCTNGLQPVVDKWFALALAGTLIKSSSGDRSDVANCLLFEVSVNPSENIKLGDRELANMCQALAPTTTHCLDTSHFYGPNSSSEEAVPLHSLLQELASSCAFLEHVDAAIPIPDDAQIRYALALALKRHFTQLSHQLALSVFAPDASRPSFDFLLTGPKLESVRCQMRRALKTAVEQMLGQVSADPGPVLELVNLATACGYFHADHVEFLVNSRSLLELATSRRVSIGRQYLEALQRVIETSAEERGYVSQKLLTELRKMLVERARGLKPLMRPQELITLHKALQISQFKGWDVALLHSCLVESIFLGSTAPRSVEKRLAGESFLMDTLDFLTSRREDVPKWSLETGGGGEDGEEPQLTGQRRDCLYRLTELLRRERRLTQSEEESVRVGAKVALAGAGPNWPGSVKQFLHNLAQAERPHLHSALQQQECTRALALIDSLLLGSNVKKLRISEPEAAELHSVQVQTPRNFRTHTTTTPRQQPSTCRYQFRRIELGMKN</sequence>
<accession>A0ABD2PM08</accession>
<dbReference type="AlphaFoldDB" id="A0ABD2PM08"/>
<protein>
    <submittedName>
        <fullName evidence="1">Uncharacterized protein</fullName>
    </submittedName>
</protein>